<sequence length="142" mass="15650">MASRCTELHEERPTDQAELHSFIPQALTWDICINGSPAALLAGGRAVTDRCTSGHQHAGLAAEWRRVEPEAVSLHHLHTGGYAVLRRQCTHHQPSGTEFANVLADILPTLRTFTFLTFCLLPSLTFCLSQPLICSMLKALTF</sequence>
<name>A0A6J7M7E9_9ZZZZ</name>
<proteinExistence type="predicted"/>
<evidence type="ECO:0000313" key="1">
    <source>
        <dbReference type="EMBL" id="CAB4974473.1"/>
    </source>
</evidence>
<dbReference type="AlphaFoldDB" id="A0A6J7M7E9"/>
<accession>A0A6J7M7E9</accession>
<organism evidence="1">
    <name type="scientific">freshwater metagenome</name>
    <dbReference type="NCBI Taxonomy" id="449393"/>
    <lineage>
        <taxon>unclassified sequences</taxon>
        <taxon>metagenomes</taxon>
        <taxon>ecological metagenomes</taxon>
    </lineage>
</organism>
<dbReference type="EMBL" id="CAFBNE010000246">
    <property type="protein sequence ID" value="CAB4974473.1"/>
    <property type="molecule type" value="Genomic_DNA"/>
</dbReference>
<gene>
    <name evidence="1" type="ORF">UFOPK3772_03618</name>
</gene>
<reference evidence="1" key="1">
    <citation type="submission" date="2020-05" db="EMBL/GenBank/DDBJ databases">
        <authorList>
            <person name="Chiriac C."/>
            <person name="Salcher M."/>
            <person name="Ghai R."/>
            <person name="Kavagutti S V."/>
        </authorList>
    </citation>
    <scope>NUCLEOTIDE SEQUENCE</scope>
</reference>
<protein>
    <submittedName>
        <fullName evidence="1">Unannotated protein</fullName>
    </submittedName>
</protein>